<comment type="caution">
    <text evidence="1">The sequence shown here is derived from an EMBL/GenBank/DDBJ whole genome shotgun (WGS) entry which is preliminary data.</text>
</comment>
<keyword evidence="2" id="KW-1185">Reference proteome</keyword>
<dbReference type="RefSeq" id="WP_313767489.1">
    <property type="nucleotide sequence ID" value="NZ_BAAAVH010000027.1"/>
</dbReference>
<dbReference type="Proteomes" id="UP001596067">
    <property type="component" value="Unassembled WGS sequence"/>
</dbReference>
<organism evidence="1 2">
    <name type="scientific">Kitasatospora aburaviensis</name>
    <dbReference type="NCBI Taxonomy" id="67265"/>
    <lineage>
        <taxon>Bacteria</taxon>
        <taxon>Bacillati</taxon>
        <taxon>Actinomycetota</taxon>
        <taxon>Actinomycetes</taxon>
        <taxon>Kitasatosporales</taxon>
        <taxon>Streptomycetaceae</taxon>
        <taxon>Kitasatospora</taxon>
    </lineage>
</organism>
<dbReference type="InterPro" id="IPR016031">
    <property type="entry name" value="Trp_RNA-bd_attenuator-like_dom"/>
</dbReference>
<proteinExistence type="predicted"/>
<dbReference type="EMBL" id="JBHSOD010000021">
    <property type="protein sequence ID" value="MFC5886953.1"/>
    <property type="molecule type" value="Genomic_DNA"/>
</dbReference>
<dbReference type="Pfam" id="PF01987">
    <property type="entry name" value="AIM24"/>
    <property type="match status" value="1"/>
</dbReference>
<accession>A0ABW1EY34</accession>
<gene>
    <name evidence="1" type="ORF">ACFP0N_18450</name>
</gene>
<name>A0ABW1EY34_9ACTN</name>
<dbReference type="SUPFAM" id="SSF51219">
    <property type="entry name" value="TRAP-like"/>
    <property type="match status" value="1"/>
</dbReference>
<dbReference type="PANTHER" id="PTHR38074">
    <property type="entry name" value="ALTERED INHERITANCE OF MITOCHONDRIA PROTEIN 24, MITOCHONDRIAL"/>
    <property type="match status" value="1"/>
</dbReference>
<evidence type="ECO:0000313" key="1">
    <source>
        <dbReference type="EMBL" id="MFC5886953.1"/>
    </source>
</evidence>
<dbReference type="InterPro" id="IPR036983">
    <property type="entry name" value="AIM24_sf"/>
</dbReference>
<dbReference type="InterPro" id="IPR002838">
    <property type="entry name" value="AIM24"/>
</dbReference>
<dbReference type="Gene3D" id="3.60.160.10">
    <property type="entry name" value="Mitochondrial biogenesis AIM24"/>
    <property type="match status" value="1"/>
</dbReference>
<dbReference type="PANTHER" id="PTHR38074:SF1">
    <property type="entry name" value="ALTERED INHERITANCE OF MITOCHONDRIA PROTEIN 24, MITOCHONDRIAL"/>
    <property type="match status" value="1"/>
</dbReference>
<protein>
    <submittedName>
        <fullName evidence="1">AIM24 family protein</fullName>
    </submittedName>
</protein>
<reference evidence="2" key="1">
    <citation type="journal article" date="2019" name="Int. J. Syst. Evol. Microbiol.">
        <title>The Global Catalogue of Microorganisms (GCM) 10K type strain sequencing project: providing services to taxonomists for standard genome sequencing and annotation.</title>
        <authorList>
            <consortium name="The Broad Institute Genomics Platform"/>
            <consortium name="The Broad Institute Genome Sequencing Center for Infectious Disease"/>
            <person name="Wu L."/>
            <person name="Ma J."/>
        </authorList>
    </citation>
    <scope>NUCLEOTIDE SEQUENCE [LARGE SCALE GENOMIC DNA]</scope>
    <source>
        <strain evidence="2">CGMCC 4.1469</strain>
    </source>
</reference>
<sequence length="233" mass="25410">MHSPLLDHTALTGDERFALQNPQLLRVVLDGRAEVLARTGAMVAHTGRVRFTGWRPPRSQRNQQGGPIGSAQQPAALDLMRCTGTGTVYLANLAQHLHILDLQGDRLTITSSYLLALDAGITWRTVDIEGGERISGVGNRSLELSGRGRLVVMTSGRPLVMPVRAGEYVYADADAVVGWSSALEVQLQAQSANTEAWRRHGTATEGWELSFTGDGFVLVQPSELRPPQRLPRR</sequence>
<evidence type="ECO:0000313" key="2">
    <source>
        <dbReference type="Proteomes" id="UP001596067"/>
    </source>
</evidence>